<sequence length="51" mass="4758">AWVGSKSLELTKTAVTSVPAAGVGLVKGSVSAVTGGVGAVGSAVASKVPFT</sequence>
<gene>
    <name evidence="6" type="ORF">Z169_07990</name>
</gene>
<dbReference type="PANTHER" id="PTHR31443">
    <property type="match status" value="1"/>
</dbReference>
<comment type="similarity">
    <text evidence="2">Belongs to the TMEM263 family.</text>
</comment>
<evidence type="ECO:0000313" key="6">
    <source>
        <dbReference type="EMBL" id="KFP23215.1"/>
    </source>
</evidence>
<proteinExistence type="inferred from homology"/>
<dbReference type="Pfam" id="PF15475">
    <property type="entry name" value="UPF0444"/>
    <property type="match status" value="1"/>
</dbReference>
<reference evidence="6 7" key="1">
    <citation type="submission" date="2014-04" db="EMBL/GenBank/DDBJ databases">
        <title>Genome evolution of avian class.</title>
        <authorList>
            <person name="Zhang G."/>
            <person name="Li C."/>
        </authorList>
    </citation>
    <scope>NUCLEOTIDE SEQUENCE [LARGE SCALE GENOMIC DNA]</scope>
    <source>
        <strain evidence="6">BGI_Z169</strain>
    </source>
</reference>
<evidence type="ECO:0000313" key="7">
    <source>
        <dbReference type="Proteomes" id="UP000053119"/>
    </source>
</evidence>
<evidence type="ECO:0000256" key="4">
    <source>
        <dbReference type="ARBA" id="ARBA00022989"/>
    </source>
</evidence>
<keyword evidence="7" id="KW-1185">Reference proteome</keyword>
<keyword evidence="5" id="KW-0472">Membrane</keyword>
<feature type="non-terminal residue" evidence="6">
    <location>
        <position position="1"/>
    </location>
</feature>
<keyword evidence="4" id="KW-1133">Transmembrane helix</keyword>
<organism evidence="6 7">
    <name type="scientific">Egretta garzetta</name>
    <name type="common">Little egret</name>
    <dbReference type="NCBI Taxonomy" id="188379"/>
    <lineage>
        <taxon>Eukaryota</taxon>
        <taxon>Metazoa</taxon>
        <taxon>Chordata</taxon>
        <taxon>Craniata</taxon>
        <taxon>Vertebrata</taxon>
        <taxon>Euteleostomi</taxon>
        <taxon>Archelosauria</taxon>
        <taxon>Archosauria</taxon>
        <taxon>Dinosauria</taxon>
        <taxon>Saurischia</taxon>
        <taxon>Theropoda</taxon>
        <taxon>Coelurosauria</taxon>
        <taxon>Aves</taxon>
        <taxon>Neognathae</taxon>
        <taxon>Neoaves</taxon>
        <taxon>Aequornithes</taxon>
        <taxon>Pelecaniformes</taxon>
        <taxon>Ardeidae</taxon>
        <taxon>Egretta</taxon>
    </lineage>
</organism>
<dbReference type="AlphaFoldDB" id="A0A091JTS5"/>
<feature type="non-terminal residue" evidence="6">
    <location>
        <position position="51"/>
    </location>
</feature>
<evidence type="ECO:0000256" key="2">
    <source>
        <dbReference type="ARBA" id="ARBA00008411"/>
    </source>
</evidence>
<evidence type="ECO:0000256" key="5">
    <source>
        <dbReference type="ARBA" id="ARBA00023136"/>
    </source>
</evidence>
<evidence type="ECO:0000256" key="1">
    <source>
        <dbReference type="ARBA" id="ARBA00004141"/>
    </source>
</evidence>
<dbReference type="GO" id="GO:0016020">
    <property type="term" value="C:membrane"/>
    <property type="evidence" value="ECO:0007669"/>
    <property type="project" value="UniProtKB-SubCell"/>
</dbReference>
<accession>A0A091JTS5</accession>
<evidence type="ECO:0000256" key="3">
    <source>
        <dbReference type="ARBA" id="ARBA00022692"/>
    </source>
</evidence>
<keyword evidence="3 6" id="KW-0812">Transmembrane</keyword>
<dbReference type="Proteomes" id="UP000053119">
    <property type="component" value="Unassembled WGS sequence"/>
</dbReference>
<dbReference type="EMBL" id="KK502397">
    <property type="protein sequence ID" value="KFP23215.1"/>
    <property type="molecule type" value="Genomic_DNA"/>
</dbReference>
<comment type="subcellular location">
    <subcellularLocation>
        <location evidence="1">Membrane</location>
        <topology evidence="1">Multi-pass membrane protein</topology>
    </subcellularLocation>
</comment>
<protein>
    <submittedName>
        <fullName evidence="6">UPF0444 transmembrane protein C12orf23</fullName>
    </submittedName>
</protein>
<dbReference type="InterPro" id="IPR028153">
    <property type="entry name" value="UPF0444"/>
</dbReference>
<name>A0A091JTS5_EGRGA</name>
<dbReference type="STRING" id="188379.A0A091JTS5"/>